<protein>
    <submittedName>
        <fullName evidence="6">Uncharacterized protein</fullName>
    </submittedName>
</protein>
<proteinExistence type="predicted"/>
<keyword evidence="2 5" id="KW-0812">Transmembrane</keyword>
<evidence type="ECO:0000313" key="7">
    <source>
        <dbReference type="Proteomes" id="UP000827092"/>
    </source>
</evidence>
<comment type="caution">
    <text evidence="6">The sequence shown here is derived from an EMBL/GenBank/DDBJ whole genome shotgun (WGS) entry which is preliminary data.</text>
</comment>
<dbReference type="InterPro" id="IPR045120">
    <property type="entry name" value="Suco/Slp1-like"/>
</dbReference>
<evidence type="ECO:0000256" key="2">
    <source>
        <dbReference type="ARBA" id="ARBA00022692"/>
    </source>
</evidence>
<dbReference type="GO" id="GO:0034975">
    <property type="term" value="P:protein folding in endoplasmic reticulum"/>
    <property type="evidence" value="ECO:0007669"/>
    <property type="project" value="TreeGrafter"/>
</dbReference>
<reference evidence="6 7" key="1">
    <citation type="journal article" date="2022" name="Nat. Ecol. Evol.">
        <title>A masculinizing supergene underlies an exaggerated male reproductive morph in a spider.</title>
        <authorList>
            <person name="Hendrickx F."/>
            <person name="De Corte Z."/>
            <person name="Sonet G."/>
            <person name="Van Belleghem S.M."/>
            <person name="Kostlbacher S."/>
            <person name="Vangestel C."/>
        </authorList>
    </citation>
    <scope>NUCLEOTIDE SEQUENCE [LARGE SCALE GENOMIC DNA]</scope>
    <source>
        <strain evidence="6">W744_W776</strain>
    </source>
</reference>
<accession>A0AAV6UYF0</accession>
<dbReference type="AlphaFoldDB" id="A0AAV6UYF0"/>
<keyword evidence="3 5" id="KW-1133">Transmembrane helix</keyword>
<evidence type="ECO:0000256" key="4">
    <source>
        <dbReference type="ARBA" id="ARBA00023136"/>
    </source>
</evidence>
<dbReference type="PANTHER" id="PTHR12953:SF0">
    <property type="entry name" value="SUN DOMAIN-CONTAINING OSSIFICATION FACTOR"/>
    <property type="match status" value="1"/>
</dbReference>
<dbReference type="Proteomes" id="UP000827092">
    <property type="component" value="Unassembled WGS sequence"/>
</dbReference>
<gene>
    <name evidence="6" type="ORF">JTE90_013747</name>
</gene>
<name>A0AAV6UYF0_9ARAC</name>
<organism evidence="6 7">
    <name type="scientific">Oedothorax gibbosus</name>
    <dbReference type="NCBI Taxonomy" id="931172"/>
    <lineage>
        <taxon>Eukaryota</taxon>
        <taxon>Metazoa</taxon>
        <taxon>Ecdysozoa</taxon>
        <taxon>Arthropoda</taxon>
        <taxon>Chelicerata</taxon>
        <taxon>Arachnida</taxon>
        <taxon>Araneae</taxon>
        <taxon>Araneomorphae</taxon>
        <taxon>Entelegynae</taxon>
        <taxon>Araneoidea</taxon>
        <taxon>Linyphiidae</taxon>
        <taxon>Erigoninae</taxon>
        <taxon>Oedothorax</taxon>
    </lineage>
</organism>
<dbReference type="GO" id="GO:0005737">
    <property type="term" value="C:cytoplasm"/>
    <property type="evidence" value="ECO:0007669"/>
    <property type="project" value="TreeGrafter"/>
</dbReference>
<feature type="transmembrane region" description="Helical" evidence="5">
    <location>
        <begin position="97"/>
        <end position="118"/>
    </location>
</feature>
<evidence type="ECO:0000256" key="3">
    <source>
        <dbReference type="ARBA" id="ARBA00022989"/>
    </source>
</evidence>
<dbReference type="PANTHER" id="PTHR12953">
    <property type="entry name" value="MEMBRANE PROTEIN CH1 RELATED"/>
    <property type="match status" value="1"/>
</dbReference>
<evidence type="ECO:0000256" key="5">
    <source>
        <dbReference type="SAM" id="Phobius"/>
    </source>
</evidence>
<evidence type="ECO:0000256" key="1">
    <source>
        <dbReference type="ARBA" id="ARBA00004370"/>
    </source>
</evidence>
<comment type="subcellular location">
    <subcellularLocation>
        <location evidence="1">Membrane</location>
    </subcellularLocation>
</comment>
<evidence type="ECO:0000313" key="6">
    <source>
        <dbReference type="EMBL" id="KAG8189214.1"/>
    </source>
</evidence>
<keyword evidence="4 5" id="KW-0472">Membrane</keyword>
<dbReference type="EMBL" id="JAFNEN010000219">
    <property type="protein sequence ID" value="KAG8189214.1"/>
    <property type="molecule type" value="Genomic_DNA"/>
</dbReference>
<dbReference type="GO" id="GO:0016020">
    <property type="term" value="C:membrane"/>
    <property type="evidence" value="ECO:0007669"/>
    <property type="project" value="UniProtKB-SubCell"/>
</dbReference>
<keyword evidence="7" id="KW-1185">Reference proteome</keyword>
<sequence>MEQEFIESFELHPAPVQEQDKSAESAALIQKESVLVKLSARMKASETNLNLINRYLQKLSHSYRHQMDEMQIMFNATLKAMHLASEETKQIVLELRAFFLILEFIIISTFFSIFLNLFRLHKY</sequence>